<name>A0A146LCE2_LYGHE</name>
<gene>
    <name evidence="2" type="ORF">g.19985</name>
</gene>
<sequence length="257" mass="28833">MTLYEATFGELPFSITSMADWQKQLSRPEPITIPTVIRYPIKTEDHNDSVTSQDHEKYNLCSTQNSTANYETILVDPDLHDLLTCMLCKDLSQRMLLRSAAMHPFFRSINDVDLSASLASLSLSALKGQSSEADLQKQKQERQRSIAELYNKALSMVHRGSYVQKSFYGLRAVKRIQSKMKNGHMLSSCSSNSLSESHELLRVGSDVDENDDDAENDEDTNNNHDNDKINKAKDNGKGCVRIDPSIQEGDSSYGAFV</sequence>
<proteinExistence type="predicted"/>
<dbReference type="InterPro" id="IPR011009">
    <property type="entry name" value="Kinase-like_dom_sf"/>
</dbReference>
<dbReference type="AlphaFoldDB" id="A0A146LCE2"/>
<protein>
    <submittedName>
        <fullName evidence="2">Uncharacterized protein</fullName>
    </submittedName>
</protein>
<feature type="region of interest" description="Disordered" evidence="1">
    <location>
        <begin position="206"/>
        <end position="257"/>
    </location>
</feature>
<dbReference type="EMBL" id="GDHC01013310">
    <property type="protein sequence ID" value="JAQ05319.1"/>
    <property type="molecule type" value="Transcribed_RNA"/>
</dbReference>
<feature type="compositionally biased region" description="Acidic residues" evidence="1">
    <location>
        <begin position="206"/>
        <end position="220"/>
    </location>
</feature>
<evidence type="ECO:0000256" key="1">
    <source>
        <dbReference type="SAM" id="MobiDB-lite"/>
    </source>
</evidence>
<dbReference type="SUPFAM" id="SSF56112">
    <property type="entry name" value="Protein kinase-like (PK-like)"/>
    <property type="match status" value="1"/>
</dbReference>
<dbReference type="Gene3D" id="1.10.510.10">
    <property type="entry name" value="Transferase(Phosphotransferase) domain 1"/>
    <property type="match status" value="1"/>
</dbReference>
<organism evidence="2">
    <name type="scientific">Lygus hesperus</name>
    <name type="common">Western plant bug</name>
    <dbReference type="NCBI Taxonomy" id="30085"/>
    <lineage>
        <taxon>Eukaryota</taxon>
        <taxon>Metazoa</taxon>
        <taxon>Ecdysozoa</taxon>
        <taxon>Arthropoda</taxon>
        <taxon>Hexapoda</taxon>
        <taxon>Insecta</taxon>
        <taxon>Pterygota</taxon>
        <taxon>Neoptera</taxon>
        <taxon>Paraneoptera</taxon>
        <taxon>Hemiptera</taxon>
        <taxon>Heteroptera</taxon>
        <taxon>Panheteroptera</taxon>
        <taxon>Cimicomorpha</taxon>
        <taxon>Miridae</taxon>
        <taxon>Mirini</taxon>
        <taxon>Lygus</taxon>
    </lineage>
</organism>
<accession>A0A146LCE2</accession>
<feature type="compositionally biased region" description="Basic and acidic residues" evidence="1">
    <location>
        <begin position="221"/>
        <end position="236"/>
    </location>
</feature>
<evidence type="ECO:0000313" key="2">
    <source>
        <dbReference type="EMBL" id="JAQ05319.1"/>
    </source>
</evidence>
<reference evidence="2" key="1">
    <citation type="journal article" date="2016" name="Gigascience">
        <title>De novo construction of an expanded transcriptome assembly for the western tarnished plant bug, Lygus hesperus.</title>
        <authorList>
            <person name="Tassone E.E."/>
            <person name="Geib S.M."/>
            <person name="Hall B."/>
            <person name="Fabrick J.A."/>
            <person name="Brent C.S."/>
            <person name="Hull J.J."/>
        </authorList>
    </citation>
    <scope>NUCLEOTIDE SEQUENCE</scope>
</reference>